<feature type="compositionally biased region" description="Basic and acidic residues" evidence="1">
    <location>
        <begin position="101"/>
        <end position="116"/>
    </location>
</feature>
<gene>
    <name evidence="2" type="ORF">NTEN_LOCUS24182</name>
</gene>
<feature type="non-terminal residue" evidence="2">
    <location>
        <position position="276"/>
    </location>
</feature>
<feature type="region of interest" description="Disordered" evidence="1">
    <location>
        <begin position="148"/>
        <end position="187"/>
    </location>
</feature>
<feature type="compositionally biased region" description="Polar residues" evidence="1">
    <location>
        <begin position="89"/>
        <end position="99"/>
    </location>
</feature>
<keyword evidence="3" id="KW-1185">Reference proteome</keyword>
<evidence type="ECO:0000313" key="3">
    <source>
        <dbReference type="Proteomes" id="UP000479000"/>
    </source>
</evidence>
<dbReference type="Proteomes" id="UP000479000">
    <property type="component" value="Unassembled WGS sequence"/>
</dbReference>
<evidence type="ECO:0000313" key="2">
    <source>
        <dbReference type="EMBL" id="CAB0020610.1"/>
    </source>
</evidence>
<feature type="compositionally biased region" description="Basic residues" evidence="1">
    <location>
        <begin position="168"/>
        <end position="187"/>
    </location>
</feature>
<evidence type="ECO:0000256" key="1">
    <source>
        <dbReference type="SAM" id="MobiDB-lite"/>
    </source>
</evidence>
<sequence>MSFAAPEPTCGFSRIAYPPIASRIHTPYQLQLSTSRCATSPVDSNFTYLLFKPKISSAHHGLPAGGKLSGLGNSTRHPAKVQTSREKGANTQRTGLQQTDDLDRPSSERVTAEKKLFRNTTDTDAPRSFVMYKSRRRRRWRIWSKSKRQNKYRNNKSKNKTMTMTMSRGRRRRDKRKRASMKGRRRSRNRWMKRLKLIFGREKHDVLNELSQGDHNTSFSYSVNMEVNTNCFEANDYGKIYKYIRSRDELCPDPSNVTCTKFLGDSQLICLLGYAY</sequence>
<accession>A0A6H5HUY7</accession>
<feature type="compositionally biased region" description="Basic residues" evidence="1">
    <location>
        <begin position="148"/>
        <end position="159"/>
    </location>
</feature>
<reference evidence="2 3" key="1">
    <citation type="submission" date="2020-02" db="EMBL/GenBank/DDBJ databases">
        <authorList>
            <person name="Ferguson B K."/>
        </authorList>
    </citation>
    <scope>NUCLEOTIDE SEQUENCE [LARGE SCALE GENOMIC DNA]</scope>
</reference>
<dbReference type="EMBL" id="CADCXU010035418">
    <property type="protein sequence ID" value="CAB0020610.1"/>
    <property type="molecule type" value="Genomic_DNA"/>
</dbReference>
<organism evidence="2 3">
    <name type="scientific">Nesidiocoris tenuis</name>
    <dbReference type="NCBI Taxonomy" id="355587"/>
    <lineage>
        <taxon>Eukaryota</taxon>
        <taxon>Metazoa</taxon>
        <taxon>Ecdysozoa</taxon>
        <taxon>Arthropoda</taxon>
        <taxon>Hexapoda</taxon>
        <taxon>Insecta</taxon>
        <taxon>Pterygota</taxon>
        <taxon>Neoptera</taxon>
        <taxon>Paraneoptera</taxon>
        <taxon>Hemiptera</taxon>
        <taxon>Heteroptera</taxon>
        <taxon>Panheteroptera</taxon>
        <taxon>Cimicomorpha</taxon>
        <taxon>Miridae</taxon>
        <taxon>Dicyphina</taxon>
        <taxon>Nesidiocoris</taxon>
    </lineage>
</organism>
<dbReference type="AlphaFoldDB" id="A0A6H5HUY7"/>
<protein>
    <submittedName>
        <fullName evidence="2">Uncharacterized protein</fullName>
    </submittedName>
</protein>
<feature type="region of interest" description="Disordered" evidence="1">
    <location>
        <begin position="66"/>
        <end position="119"/>
    </location>
</feature>
<proteinExistence type="predicted"/>
<name>A0A6H5HUY7_9HEMI</name>